<dbReference type="AlphaFoldDB" id="A0A820MD77"/>
<evidence type="ECO:0000313" key="10">
    <source>
        <dbReference type="EMBL" id="CAF4370703.1"/>
    </source>
</evidence>
<proteinExistence type="inferred from homology"/>
<evidence type="ECO:0000256" key="5">
    <source>
        <dbReference type="ARBA" id="ARBA00022840"/>
    </source>
</evidence>
<sequence>MFPRRVLCGIQPSSVPHIGNYLGAIKKWIDLQNSGDNLIVMLADLHAVTIPREPDVLRKSVLETAASLIACGIDPKRSIIYRQSDLYHHTQLAWLLGTLTTVQKVAHIPTYK</sequence>
<comment type="caution">
    <text evidence="10">The sequence shown here is derived from an EMBL/GenBank/DDBJ whole genome shotgun (WGS) entry which is preliminary data.</text>
</comment>
<dbReference type="PRINTS" id="PR01039">
    <property type="entry name" value="TRNASYNTHTRP"/>
</dbReference>
<dbReference type="Proteomes" id="UP000663881">
    <property type="component" value="Unassembled WGS sequence"/>
</dbReference>
<dbReference type="GO" id="GO:0004830">
    <property type="term" value="F:tryptophan-tRNA ligase activity"/>
    <property type="evidence" value="ECO:0007669"/>
    <property type="project" value="UniProtKB-EC"/>
</dbReference>
<dbReference type="SUPFAM" id="SSF52374">
    <property type="entry name" value="Nucleotidylyl transferase"/>
    <property type="match status" value="1"/>
</dbReference>
<dbReference type="EMBL" id="CAJOAY010023969">
    <property type="protein sequence ID" value="CAF4370703.1"/>
    <property type="molecule type" value="Genomic_DNA"/>
</dbReference>
<dbReference type="PANTHER" id="PTHR43766">
    <property type="entry name" value="TRYPTOPHAN--TRNA LIGASE, MITOCHONDRIAL"/>
    <property type="match status" value="1"/>
</dbReference>
<keyword evidence="7 9" id="KW-0030">Aminoacyl-tRNA synthetase</keyword>
<gene>
    <name evidence="10" type="ORF">OKA104_LOCUS49820</name>
</gene>
<dbReference type="GO" id="GO:0005524">
    <property type="term" value="F:ATP binding"/>
    <property type="evidence" value="ECO:0007669"/>
    <property type="project" value="UniProtKB-KW"/>
</dbReference>
<dbReference type="EC" id="6.1.1.2" evidence="2"/>
<name>A0A820MD77_9BILA</name>
<reference evidence="10" key="1">
    <citation type="submission" date="2021-02" db="EMBL/GenBank/DDBJ databases">
        <authorList>
            <person name="Nowell W R."/>
        </authorList>
    </citation>
    <scope>NUCLEOTIDE SEQUENCE</scope>
</reference>
<dbReference type="Pfam" id="PF00579">
    <property type="entry name" value="tRNA-synt_1b"/>
    <property type="match status" value="1"/>
</dbReference>
<dbReference type="PANTHER" id="PTHR43766:SF1">
    <property type="entry name" value="TRYPTOPHAN--TRNA LIGASE, MITOCHONDRIAL"/>
    <property type="match status" value="1"/>
</dbReference>
<keyword evidence="6 9" id="KW-0648">Protein biosynthesis</keyword>
<evidence type="ECO:0000256" key="7">
    <source>
        <dbReference type="ARBA" id="ARBA00023146"/>
    </source>
</evidence>
<evidence type="ECO:0000256" key="6">
    <source>
        <dbReference type="ARBA" id="ARBA00022917"/>
    </source>
</evidence>
<keyword evidence="3 9" id="KW-0436">Ligase</keyword>
<dbReference type="GO" id="GO:0070183">
    <property type="term" value="P:mitochondrial tryptophanyl-tRNA aminoacylation"/>
    <property type="evidence" value="ECO:0007669"/>
    <property type="project" value="TreeGrafter"/>
</dbReference>
<evidence type="ECO:0000256" key="4">
    <source>
        <dbReference type="ARBA" id="ARBA00022741"/>
    </source>
</evidence>
<evidence type="ECO:0000313" key="11">
    <source>
        <dbReference type="Proteomes" id="UP000663881"/>
    </source>
</evidence>
<evidence type="ECO:0000256" key="1">
    <source>
        <dbReference type="ARBA" id="ARBA00005594"/>
    </source>
</evidence>
<evidence type="ECO:0000256" key="3">
    <source>
        <dbReference type="ARBA" id="ARBA00022598"/>
    </source>
</evidence>
<keyword evidence="5 9" id="KW-0067">ATP-binding</keyword>
<keyword evidence="4 9" id="KW-0547">Nucleotide-binding</keyword>
<dbReference type="InterPro" id="IPR014729">
    <property type="entry name" value="Rossmann-like_a/b/a_fold"/>
</dbReference>
<feature type="non-terminal residue" evidence="10">
    <location>
        <position position="1"/>
    </location>
</feature>
<dbReference type="InterPro" id="IPR002305">
    <property type="entry name" value="aa-tRNA-synth_Ic"/>
</dbReference>
<protein>
    <recommendedName>
        <fullName evidence="2">tryptophan--tRNA ligase</fullName>
        <ecNumber evidence="2">6.1.1.2</ecNumber>
    </recommendedName>
    <alternativeName>
        <fullName evidence="8">Tryptophanyl-tRNA synthetase</fullName>
    </alternativeName>
</protein>
<dbReference type="Gene3D" id="3.40.50.620">
    <property type="entry name" value="HUPs"/>
    <property type="match status" value="1"/>
</dbReference>
<dbReference type="GO" id="GO:0005759">
    <property type="term" value="C:mitochondrial matrix"/>
    <property type="evidence" value="ECO:0007669"/>
    <property type="project" value="TreeGrafter"/>
</dbReference>
<evidence type="ECO:0000256" key="9">
    <source>
        <dbReference type="RuleBase" id="RU363036"/>
    </source>
</evidence>
<dbReference type="InterPro" id="IPR002306">
    <property type="entry name" value="Trp-tRNA-ligase"/>
</dbReference>
<dbReference type="InterPro" id="IPR050203">
    <property type="entry name" value="Trp-tRNA_synthetase"/>
</dbReference>
<evidence type="ECO:0000256" key="8">
    <source>
        <dbReference type="ARBA" id="ARBA00030268"/>
    </source>
</evidence>
<accession>A0A820MD77</accession>
<organism evidence="10 11">
    <name type="scientific">Adineta steineri</name>
    <dbReference type="NCBI Taxonomy" id="433720"/>
    <lineage>
        <taxon>Eukaryota</taxon>
        <taxon>Metazoa</taxon>
        <taxon>Spiralia</taxon>
        <taxon>Gnathifera</taxon>
        <taxon>Rotifera</taxon>
        <taxon>Eurotatoria</taxon>
        <taxon>Bdelloidea</taxon>
        <taxon>Adinetida</taxon>
        <taxon>Adinetidae</taxon>
        <taxon>Adineta</taxon>
    </lineage>
</organism>
<comment type="similarity">
    <text evidence="1 9">Belongs to the class-I aminoacyl-tRNA synthetase family.</text>
</comment>
<evidence type="ECO:0000256" key="2">
    <source>
        <dbReference type="ARBA" id="ARBA00013161"/>
    </source>
</evidence>